<proteinExistence type="predicted"/>
<protein>
    <submittedName>
        <fullName evidence="1">Uncharacterized protein</fullName>
    </submittedName>
</protein>
<reference evidence="1" key="1">
    <citation type="submission" date="2022-03" db="EMBL/GenBank/DDBJ databases">
        <title>Genomic analyses of argali, domestic sheep and their hybrids provide insights into chromosomal evolution, heterosis and genetic basis of agronomic traits.</title>
        <authorList>
            <person name="Li M."/>
        </authorList>
    </citation>
    <scope>NUCLEOTIDE SEQUENCE</scope>
    <source>
        <strain evidence="1">F1 hybrid</strain>
    </source>
</reference>
<accession>A0ACB9U3B0</accession>
<organism evidence="1 2">
    <name type="scientific">Ovis ammon polii x Ovis aries</name>
    <dbReference type="NCBI Taxonomy" id="2918886"/>
    <lineage>
        <taxon>Eukaryota</taxon>
        <taxon>Metazoa</taxon>
        <taxon>Chordata</taxon>
        <taxon>Craniata</taxon>
        <taxon>Vertebrata</taxon>
        <taxon>Euteleostomi</taxon>
        <taxon>Mammalia</taxon>
        <taxon>Eutheria</taxon>
        <taxon>Laurasiatheria</taxon>
        <taxon>Artiodactyla</taxon>
        <taxon>Ruminantia</taxon>
        <taxon>Pecora</taxon>
        <taxon>Bovidae</taxon>
        <taxon>Caprinae</taxon>
        <taxon>Ovis</taxon>
    </lineage>
</organism>
<name>A0ACB9U3B0_9CETA</name>
<dbReference type="Proteomes" id="UP001057279">
    <property type="component" value="Linkage Group LG25"/>
</dbReference>
<evidence type="ECO:0000313" key="2">
    <source>
        <dbReference type="Proteomes" id="UP001057279"/>
    </source>
</evidence>
<gene>
    <name evidence="1" type="ORF">MJG53_018897</name>
</gene>
<keyword evidence="2" id="KW-1185">Reference proteome</keyword>
<evidence type="ECO:0000313" key="1">
    <source>
        <dbReference type="EMBL" id="KAI4556943.1"/>
    </source>
</evidence>
<comment type="caution">
    <text evidence="1">The sequence shown here is derived from an EMBL/GenBank/DDBJ whole genome shotgun (WGS) entry which is preliminary data.</text>
</comment>
<dbReference type="EMBL" id="CM043050">
    <property type="protein sequence ID" value="KAI4556943.1"/>
    <property type="molecule type" value="Genomic_DNA"/>
</dbReference>
<sequence length="313" mass="35896">MHQFLKEEEQLQLQLLEMEERENLKKLRDNEIRLTQQMRSLSKMMEQIESTCQNSIIESFEDVRGILERSEPLLLQCPEAISTELTLCHITGMREMLRKFSTDITLDPATANAYLVLSEDLKSVKHGGIRQQLPDNPERFDQSATVLGTQVFTCGRHYWEVEVGNKTEWEDKNDSIVYDFITWSGVLENNPLSIDRDRWEIEYAVKRVFDPKLPDSKACGYTRCPSSKFTEETQQKGKRNWNLRISASGATDENISRFGDCGVFHAGGLMYEEDMVPHPRCPPGTKTESSQVLSVVLAQPTINTLYCELSFAL</sequence>